<accession>A0ABW1RYV4</accession>
<reference evidence="4" key="1">
    <citation type="journal article" date="2019" name="Int. J. Syst. Evol. Microbiol.">
        <title>The Global Catalogue of Microorganisms (GCM) 10K type strain sequencing project: providing services to taxonomists for standard genome sequencing and annotation.</title>
        <authorList>
            <consortium name="The Broad Institute Genomics Platform"/>
            <consortium name="The Broad Institute Genome Sequencing Center for Infectious Disease"/>
            <person name="Wu L."/>
            <person name="Ma J."/>
        </authorList>
    </citation>
    <scope>NUCLEOTIDE SEQUENCE [LARGE SCALE GENOMIC DNA]</scope>
    <source>
        <strain evidence="4">CCM 8933</strain>
    </source>
</reference>
<proteinExistence type="predicted"/>
<sequence length="224" mass="24855">MYATLLFFIGMILGSFLTCMAERLSAGQSIFNTSRSHCPVCQHPLRVWQLMPLIGISCQRGRCFDCHTPISWRSTFIELTTGSLLLITLTDITSLKLVLYFGYLVLIFNSLTDYLTFNVYPLTLVPPALLGWWVHPLTFTGDTWLVVGLLVALYAVAILTTKFGLGDVDVLVMLTLLASPAVVLSSLTLAACGALLILCLQRSRTHLPFVPFMTWAFILTTQLT</sequence>
<evidence type="ECO:0000313" key="4">
    <source>
        <dbReference type="Proteomes" id="UP001596282"/>
    </source>
</evidence>
<comment type="caution">
    <text evidence="3">The sequence shown here is derived from an EMBL/GenBank/DDBJ whole genome shotgun (WGS) entry which is preliminary data.</text>
</comment>
<dbReference type="InterPro" id="IPR010627">
    <property type="entry name" value="Prepilin_pept_A24_N"/>
</dbReference>
<keyword evidence="1" id="KW-0472">Membrane</keyword>
<evidence type="ECO:0000313" key="3">
    <source>
        <dbReference type="EMBL" id="MFC6180654.1"/>
    </source>
</evidence>
<dbReference type="EMBL" id="JBHSSC010000014">
    <property type="protein sequence ID" value="MFC6180654.1"/>
    <property type="molecule type" value="Genomic_DNA"/>
</dbReference>
<dbReference type="RefSeq" id="WP_137628520.1">
    <property type="nucleotide sequence ID" value="NZ_BJDJ01000009.1"/>
</dbReference>
<name>A0ABW1RYV4_9LACO</name>
<dbReference type="GO" id="GO:0016787">
    <property type="term" value="F:hydrolase activity"/>
    <property type="evidence" value="ECO:0007669"/>
    <property type="project" value="UniProtKB-KW"/>
</dbReference>
<keyword evidence="4" id="KW-1185">Reference proteome</keyword>
<organism evidence="3 4">
    <name type="scientific">Lactiplantibacillus daowaiensis</name>
    <dbReference type="NCBI Taxonomy" id="2559918"/>
    <lineage>
        <taxon>Bacteria</taxon>
        <taxon>Bacillati</taxon>
        <taxon>Bacillota</taxon>
        <taxon>Bacilli</taxon>
        <taxon>Lactobacillales</taxon>
        <taxon>Lactobacillaceae</taxon>
        <taxon>Lactiplantibacillus</taxon>
    </lineage>
</organism>
<evidence type="ECO:0000256" key="1">
    <source>
        <dbReference type="SAM" id="Phobius"/>
    </source>
</evidence>
<dbReference type="Pfam" id="PF06750">
    <property type="entry name" value="A24_N_bact"/>
    <property type="match status" value="1"/>
</dbReference>
<feature type="transmembrane region" description="Helical" evidence="1">
    <location>
        <begin position="171"/>
        <end position="198"/>
    </location>
</feature>
<dbReference type="Proteomes" id="UP001596282">
    <property type="component" value="Unassembled WGS sequence"/>
</dbReference>
<feature type="domain" description="Prepilin peptidase A24 N-terminal" evidence="2">
    <location>
        <begin position="9"/>
        <end position="89"/>
    </location>
</feature>
<keyword evidence="3" id="KW-0378">Hydrolase</keyword>
<feature type="transmembrane region" description="Helical" evidence="1">
    <location>
        <begin position="137"/>
        <end position="159"/>
    </location>
</feature>
<dbReference type="EC" id="3.4.23.-" evidence="3"/>
<protein>
    <submittedName>
        <fullName evidence="3">Prepilin peptidase</fullName>
        <ecNumber evidence="3">3.4.23.-</ecNumber>
    </submittedName>
</protein>
<dbReference type="InterPro" id="IPR050882">
    <property type="entry name" value="Prepilin_peptidase/N-MTase"/>
</dbReference>
<evidence type="ECO:0000259" key="2">
    <source>
        <dbReference type="Pfam" id="PF06750"/>
    </source>
</evidence>
<dbReference type="PANTHER" id="PTHR30487">
    <property type="entry name" value="TYPE 4 PREPILIN-LIKE PROTEINS LEADER PEPTIDE-PROCESSING ENZYME"/>
    <property type="match status" value="1"/>
</dbReference>
<dbReference type="PANTHER" id="PTHR30487:SF0">
    <property type="entry name" value="PREPILIN LEADER PEPTIDASE_N-METHYLTRANSFERASE-RELATED"/>
    <property type="match status" value="1"/>
</dbReference>
<gene>
    <name evidence="3" type="ORF">ACFP5Y_05430</name>
</gene>
<keyword evidence="1" id="KW-0812">Transmembrane</keyword>
<keyword evidence="1" id="KW-1133">Transmembrane helix</keyword>